<name>A0A2R6S3X1_9APHY</name>
<dbReference type="PANTHER" id="PTHR12042:SF21">
    <property type="entry name" value="ALPHA1,4-GALACTOSYLTRANSFERASE 1-RELATED"/>
    <property type="match status" value="1"/>
</dbReference>
<protein>
    <recommendedName>
        <fullName evidence="5">Glycosyltransferase family 32 protein</fullName>
    </recommendedName>
</protein>
<dbReference type="InterPro" id="IPR051981">
    <property type="entry name" value="Glycosyltransf_32"/>
</dbReference>
<accession>A0A2R6S3X1</accession>
<comment type="similarity">
    <text evidence="1">Belongs to the glycosyltransferase 32 family.</text>
</comment>
<evidence type="ECO:0008006" key="5">
    <source>
        <dbReference type="Google" id="ProtNLM"/>
    </source>
</evidence>
<dbReference type="GO" id="GO:0016020">
    <property type="term" value="C:membrane"/>
    <property type="evidence" value="ECO:0007669"/>
    <property type="project" value="GOC"/>
</dbReference>
<dbReference type="OrthoDB" id="409543at2759"/>
<dbReference type="InterPro" id="IPR007577">
    <property type="entry name" value="GlycoTrfase_DXD_sugar-bd_CS"/>
</dbReference>
<dbReference type="Pfam" id="PF04488">
    <property type="entry name" value="Gly_transf_sug"/>
    <property type="match status" value="1"/>
</dbReference>
<dbReference type="AlphaFoldDB" id="A0A2R6S3X1"/>
<sequence length="436" mass="51088">MDNRSTTASDTFAHTPVNRWRTRRLSHSHHPRPRTRYTLLDCKIIIPLILLPLYLFFWLWEPHVEFALYSRRWIRNEVEALHPLAGCFDAHRVSHKYNVTQSLYGAKKNEIHAGMPMRLGMDCYNFAGTIKSNHDIPQRWIPPDERMQFHTYWRSDLAHFGERQEWMVKSFFATQNTDTSRLVLWSNGDLSQNKIVQKWIRRYPDAFTLKLVDLNKLAKGTSLEGSKLLKLKDQKAWIDGDMVRLLVLWAYGGVWVDMDSLLTRDLSPLLEHEFVTQWDCYDKTYIPFNGALMNFHQHSPYLCEAFHIMSNGPPPRTGTTDWGATLYLKLWRRLIEATIPPFKVLPFCFSDGRSCRLDNRLPDPFVTDPSSGKWTMGMGREEGGGLDRVLGKIFSVHLHNQWEKPFPKSGWVERLLLKRYEEKLRRIKPRAAGDET</sequence>
<evidence type="ECO:0000256" key="1">
    <source>
        <dbReference type="ARBA" id="ARBA00009003"/>
    </source>
</evidence>
<evidence type="ECO:0000313" key="3">
    <source>
        <dbReference type="EMBL" id="PSS36981.1"/>
    </source>
</evidence>
<dbReference type="Gene3D" id="3.90.550.20">
    <property type="match status" value="1"/>
</dbReference>
<comment type="caution">
    <text evidence="3">The sequence shown here is derived from an EMBL/GenBank/DDBJ whole genome shotgun (WGS) entry which is preliminary data.</text>
</comment>
<feature type="transmembrane region" description="Helical" evidence="2">
    <location>
        <begin position="40"/>
        <end position="60"/>
    </location>
</feature>
<organism evidence="3 4">
    <name type="scientific">Hermanssonia centrifuga</name>
    <dbReference type="NCBI Taxonomy" id="98765"/>
    <lineage>
        <taxon>Eukaryota</taxon>
        <taxon>Fungi</taxon>
        <taxon>Dikarya</taxon>
        <taxon>Basidiomycota</taxon>
        <taxon>Agaricomycotina</taxon>
        <taxon>Agaricomycetes</taxon>
        <taxon>Polyporales</taxon>
        <taxon>Meruliaceae</taxon>
        <taxon>Hermanssonia</taxon>
    </lineage>
</organism>
<dbReference type="GO" id="GO:0006688">
    <property type="term" value="P:glycosphingolipid biosynthetic process"/>
    <property type="evidence" value="ECO:0007669"/>
    <property type="project" value="TreeGrafter"/>
</dbReference>
<evidence type="ECO:0000256" key="2">
    <source>
        <dbReference type="SAM" id="Phobius"/>
    </source>
</evidence>
<dbReference type="GO" id="GO:0016758">
    <property type="term" value="F:hexosyltransferase activity"/>
    <property type="evidence" value="ECO:0007669"/>
    <property type="project" value="TreeGrafter"/>
</dbReference>
<keyword evidence="4" id="KW-1185">Reference proteome</keyword>
<dbReference type="InterPro" id="IPR029044">
    <property type="entry name" value="Nucleotide-diphossugar_trans"/>
</dbReference>
<gene>
    <name evidence="3" type="ORF">PHLCEN_2v1197</name>
</gene>
<dbReference type="STRING" id="98765.A0A2R6S3X1"/>
<evidence type="ECO:0000313" key="4">
    <source>
        <dbReference type="Proteomes" id="UP000186601"/>
    </source>
</evidence>
<keyword evidence="2" id="KW-1133">Transmembrane helix</keyword>
<dbReference type="SUPFAM" id="SSF53448">
    <property type="entry name" value="Nucleotide-diphospho-sugar transferases"/>
    <property type="match status" value="1"/>
</dbReference>
<proteinExistence type="inferred from homology"/>
<dbReference type="PANTHER" id="PTHR12042">
    <property type="entry name" value="LACTOSYLCERAMIDE 4-ALPHA-GALACTOSYLTRANSFERASE ALPHA- 1,4-GALACTOSYLTRANSFERASE"/>
    <property type="match status" value="1"/>
</dbReference>
<dbReference type="EMBL" id="MLYV02000089">
    <property type="protein sequence ID" value="PSS36981.1"/>
    <property type="molecule type" value="Genomic_DNA"/>
</dbReference>
<keyword evidence="2" id="KW-0472">Membrane</keyword>
<reference evidence="3 4" key="1">
    <citation type="submission" date="2018-02" db="EMBL/GenBank/DDBJ databases">
        <title>Genome sequence of the basidiomycete white-rot fungus Phlebia centrifuga.</title>
        <authorList>
            <person name="Granchi Z."/>
            <person name="Peng M."/>
            <person name="de Vries R.P."/>
            <person name="Hilden K."/>
            <person name="Makela M.R."/>
            <person name="Grigoriev I."/>
            <person name="Riley R."/>
        </authorList>
    </citation>
    <scope>NUCLEOTIDE SEQUENCE [LARGE SCALE GENOMIC DNA]</scope>
    <source>
        <strain evidence="3 4">FBCC195</strain>
    </source>
</reference>
<keyword evidence="2" id="KW-0812">Transmembrane</keyword>
<dbReference type="Proteomes" id="UP000186601">
    <property type="component" value="Unassembled WGS sequence"/>
</dbReference>